<dbReference type="GO" id="GO:0050660">
    <property type="term" value="F:flavin adenine dinucleotide binding"/>
    <property type="evidence" value="ECO:0007669"/>
    <property type="project" value="InterPro"/>
</dbReference>
<comment type="cofactor">
    <cofactor evidence="1">
        <name>FAD</name>
        <dbReference type="ChEBI" id="CHEBI:57692"/>
    </cofactor>
</comment>
<dbReference type="InterPro" id="IPR016169">
    <property type="entry name" value="FAD-bd_PCMH_sub2"/>
</dbReference>
<evidence type="ECO:0000313" key="6">
    <source>
        <dbReference type="EMBL" id="KZP10183.1"/>
    </source>
</evidence>
<evidence type="ECO:0000256" key="1">
    <source>
        <dbReference type="ARBA" id="ARBA00001974"/>
    </source>
</evidence>
<keyword evidence="3" id="KW-0285">Flavoprotein</keyword>
<dbReference type="InterPro" id="IPR036318">
    <property type="entry name" value="FAD-bd_PCMH-like_sf"/>
</dbReference>
<evidence type="ECO:0000256" key="5">
    <source>
        <dbReference type="ARBA" id="ARBA00023002"/>
    </source>
</evidence>
<dbReference type="AlphaFoldDB" id="A0A165Z3A3"/>
<evidence type="ECO:0000256" key="3">
    <source>
        <dbReference type="ARBA" id="ARBA00022630"/>
    </source>
</evidence>
<dbReference type="PANTHER" id="PTHR42973">
    <property type="entry name" value="BINDING OXIDOREDUCTASE, PUTATIVE (AFU_ORTHOLOGUE AFUA_1G17690)-RELATED"/>
    <property type="match status" value="1"/>
</dbReference>
<organism evidence="6 7">
    <name type="scientific">Athelia psychrophila</name>
    <dbReference type="NCBI Taxonomy" id="1759441"/>
    <lineage>
        <taxon>Eukaryota</taxon>
        <taxon>Fungi</taxon>
        <taxon>Dikarya</taxon>
        <taxon>Basidiomycota</taxon>
        <taxon>Agaricomycotina</taxon>
        <taxon>Agaricomycetes</taxon>
        <taxon>Agaricomycetidae</taxon>
        <taxon>Atheliales</taxon>
        <taxon>Atheliaceae</taxon>
        <taxon>Athelia</taxon>
    </lineage>
</organism>
<dbReference type="OrthoDB" id="9996127at2759"/>
<comment type="similarity">
    <text evidence="2">Belongs to the oxygen-dependent FAD-linked oxidoreductase family.</text>
</comment>
<keyword evidence="4" id="KW-0274">FAD</keyword>
<dbReference type="EMBL" id="KV417685">
    <property type="protein sequence ID" value="KZP10183.1"/>
    <property type="molecule type" value="Genomic_DNA"/>
</dbReference>
<evidence type="ECO:0000313" key="7">
    <source>
        <dbReference type="Proteomes" id="UP000076532"/>
    </source>
</evidence>
<dbReference type="Gene3D" id="3.40.462.20">
    <property type="match status" value="1"/>
</dbReference>
<gene>
    <name evidence="6" type="ORF">FIBSPDRAFT_991587</name>
</gene>
<dbReference type="PANTHER" id="PTHR42973:SF39">
    <property type="entry name" value="FAD-BINDING PCMH-TYPE DOMAIN-CONTAINING PROTEIN"/>
    <property type="match status" value="1"/>
</dbReference>
<feature type="non-terminal residue" evidence="6">
    <location>
        <position position="261"/>
    </location>
</feature>
<dbReference type="Proteomes" id="UP000076532">
    <property type="component" value="Unassembled WGS sequence"/>
</dbReference>
<feature type="non-terminal residue" evidence="6">
    <location>
        <position position="1"/>
    </location>
</feature>
<evidence type="ECO:0000256" key="4">
    <source>
        <dbReference type="ARBA" id="ARBA00022827"/>
    </source>
</evidence>
<reference evidence="6 7" key="1">
    <citation type="journal article" date="2016" name="Mol. Biol. Evol.">
        <title>Comparative Genomics of Early-Diverging Mushroom-Forming Fungi Provides Insights into the Origins of Lignocellulose Decay Capabilities.</title>
        <authorList>
            <person name="Nagy L.G."/>
            <person name="Riley R."/>
            <person name="Tritt A."/>
            <person name="Adam C."/>
            <person name="Daum C."/>
            <person name="Floudas D."/>
            <person name="Sun H."/>
            <person name="Yadav J.S."/>
            <person name="Pangilinan J."/>
            <person name="Larsson K.H."/>
            <person name="Matsuura K."/>
            <person name="Barry K."/>
            <person name="Labutti K."/>
            <person name="Kuo R."/>
            <person name="Ohm R.A."/>
            <person name="Bhattacharya S.S."/>
            <person name="Shirouzu T."/>
            <person name="Yoshinaga Y."/>
            <person name="Martin F.M."/>
            <person name="Grigoriev I.V."/>
            <person name="Hibbett D.S."/>
        </authorList>
    </citation>
    <scope>NUCLEOTIDE SEQUENCE [LARGE SCALE GENOMIC DNA]</scope>
    <source>
        <strain evidence="6 7">CBS 109695</strain>
    </source>
</reference>
<name>A0A165Z3A3_9AGAM</name>
<dbReference type="GO" id="GO:0016491">
    <property type="term" value="F:oxidoreductase activity"/>
    <property type="evidence" value="ECO:0007669"/>
    <property type="project" value="UniProtKB-KW"/>
</dbReference>
<dbReference type="STRING" id="436010.A0A165Z3A3"/>
<sequence>MGMSMGMSMNMMASFSSDNARPMPIHTYAYVTFEAGKGQKETDWYTAAHPLEGMCLSGMRGQVPYHVPLCASSFVMLLGGFGFQTRLRGFGVDNLVKVEMVLADGRIMRVAETQLLDLWWAVRDAGPAFGVAVRYNAQAFPLPAVFAGNLIYRFHRATAPFLIKHFCDCIKGAPREHYANVLLTAEPKGTYSLVVIQLCYLGPKGQGQEYLHAISSWDGERCLLNEVHEKTFLNQQDSIAQVLRGGGRTEVVHTECASHSV</sequence>
<keyword evidence="7" id="KW-1185">Reference proteome</keyword>
<dbReference type="InterPro" id="IPR050416">
    <property type="entry name" value="FAD-linked_Oxidoreductase"/>
</dbReference>
<proteinExistence type="inferred from homology"/>
<protein>
    <recommendedName>
        <fullName evidence="8">FAD-binding PCMH-type domain-containing protein</fullName>
    </recommendedName>
</protein>
<accession>A0A165Z3A3</accession>
<evidence type="ECO:0008006" key="8">
    <source>
        <dbReference type="Google" id="ProtNLM"/>
    </source>
</evidence>
<keyword evidence="5" id="KW-0560">Oxidoreductase</keyword>
<dbReference type="SUPFAM" id="SSF56176">
    <property type="entry name" value="FAD-binding/transporter-associated domain-like"/>
    <property type="match status" value="1"/>
</dbReference>
<dbReference type="Gene3D" id="3.30.465.10">
    <property type="match status" value="1"/>
</dbReference>
<evidence type="ECO:0000256" key="2">
    <source>
        <dbReference type="ARBA" id="ARBA00005466"/>
    </source>
</evidence>